<dbReference type="Proteomes" id="UP000324222">
    <property type="component" value="Unassembled WGS sequence"/>
</dbReference>
<accession>A0A5B7CNJ0</accession>
<keyword evidence="2" id="KW-1185">Reference proteome</keyword>
<evidence type="ECO:0000313" key="1">
    <source>
        <dbReference type="EMBL" id="MPC10999.1"/>
    </source>
</evidence>
<proteinExistence type="predicted"/>
<comment type="caution">
    <text evidence="1">The sequence shown here is derived from an EMBL/GenBank/DDBJ whole genome shotgun (WGS) entry which is preliminary data.</text>
</comment>
<dbReference type="OrthoDB" id="6364565at2759"/>
<reference evidence="1 2" key="1">
    <citation type="submission" date="2019-05" db="EMBL/GenBank/DDBJ databases">
        <title>Another draft genome of Portunus trituberculatus and its Hox gene families provides insights of decapod evolution.</title>
        <authorList>
            <person name="Jeong J.-H."/>
            <person name="Song I."/>
            <person name="Kim S."/>
            <person name="Choi T."/>
            <person name="Kim D."/>
            <person name="Ryu S."/>
            <person name="Kim W."/>
        </authorList>
    </citation>
    <scope>NUCLEOTIDE SEQUENCE [LARGE SCALE GENOMIC DNA]</scope>
    <source>
        <tissue evidence="1">Muscle</tissue>
    </source>
</reference>
<dbReference type="EMBL" id="VSRR010000140">
    <property type="protein sequence ID" value="MPC10999.1"/>
    <property type="molecule type" value="Genomic_DNA"/>
</dbReference>
<gene>
    <name evidence="1" type="ORF">E2C01_003649</name>
</gene>
<evidence type="ECO:0000313" key="2">
    <source>
        <dbReference type="Proteomes" id="UP000324222"/>
    </source>
</evidence>
<sequence length="215" mass="25722">MDVTVWNENELEKLEVGQNRIARMALNAPRYAVIEGLRGDKGWSTFRERHVKAILKFKPRLERMNDARIVRKVLLWDVRNSRWGKKCVRMAVKSSVETSLAFQRAEGRHVESDWSKIVRNGEALEWDVRKWKSEIDKRVKCMELNEWRNEMEHKSSLQWYRGKEAPMYEKWYNCSLGGDILFRAWTQCMNVSARSYRSWYNNETSKSYCIMLQMV</sequence>
<name>A0A5B7CNJ0_PORTR</name>
<organism evidence="1 2">
    <name type="scientific">Portunus trituberculatus</name>
    <name type="common">Swimming crab</name>
    <name type="synonym">Neptunus trituberculatus</name>
    <dbReference type="NCBI Taxonomy" id="210409"/>
    <lineage>
        <taxon>Eukaryota</taxon>
        <taxon>Metazoa</taxon>
        <taxon>Ecdysozoa</taxon>
        <taxon>Arthropoda</taxon>
        <taxon>Crustacea</taxon>
        <taxon>Multicrustacea</taxon>
        <taxon>Malacostraca</taxon>
        <taxon>Eumalacostraca</taxon>
        <taxon>Eucarida</taxon>
        <taxon>Decapoda</taxon>
        <taxon>Pleocyemata</taxon>
        <taxon>Brachyura</taxon>
        <taxon>Eubrachyura</taxon>
        <taxon>Portunoidea</taxon>
        <taxon>Portunidae</taxon>
        <taxon>Portuninae</taxon>
        <taxon>Portunus</taxon>
    </lineage>
</organism>
<protein>
    <submittedName>
        <fullName evidence="1">Uncharacterized protein</fullName>
    </submittedName>
</protein>
<dbReference type="AlphaFoldDB" id="A0A5B7CNJ0"/>